<reference evidence="3" key="2">
    <citation type="journal article" date="2023" name="IMA Fungus">
        <title>Comparative genomic study of the Penicillium genus elucidates a diverse pangenome and 15 lateral gene transfer events.</title>
        <authorList>
            <person name="Petersen C."/>
            <person name="Sorensen T."/>
            <person name="Nielsen M.R."/>
            <person name="Sondergaard T.E."/>
            <person name="Sorensen J.L."/>
            <person name="Fitzpatrick D.A."/>
            <person name="Frisvad J.C."/>
            <person name="Nielsen K.L."/>
        </authorList>
    </citation>
    <scope>NUCLEOTIDE SEQUENCE</scope>
    <source>
        <strain evidence="3">IBT 30728</strain>
    </source>
</reference>
<keyword evidence="2" id="KW-0812">Transmembrane</keyword>
<evidence type="ECO:0000256" key="1">
    <source>
        <dbReference type="SAM" id="MobiDB-lite"/>
    </source>
</evidence>
<gene>
    <name evidence="3" type="ORF">N7539_008934</name>
</gene>
<feature type="region of interest" description="Disordered" evidence="1">
    <location>
        <begin position="1"/>
        <end position="45"/>
    </location>
</feature>
<proteinExistence type="predicted"/>
<dbReference type="AlphaFoldDB" id="A0A9W9WKX1"/>
<keyword evidence="2" id="KW-0472">Membrane</keyword>
<dbReference type="GeneID" id="81628779"/>
<organism evidence="3 4">
    <name type="scientific">Penicillium diatomitis</name>
    <dbReference type="NCBI Taxonomy" id="2819901"/>
    <lineage>
        <taxon>Eukaryota</taxon>
        <taxon>Fungi</taxon>
        <taxon>Dikarya</taxon>
        <taxon>Ascomycota</taxon>
        <taxon>Pezizomycotina</taxon>
        <taxon>Eurotiomycetes</taxon>
        <taxon>Eurotiomycetidae</taxon>
        <taxon>Eurotiales</taxon>
        <taxon>Aspergillaceae</taxon>
        <taxon>Penicillium</taxon>
    </lineage>
</organism>
<dbReference type="PANTHER" id="PTHR38694:SF2">
    <property type="match status" value="1"/>
</dbReference>
<dbReference type="RefSeq" id="XP_056785906.1">
    <property type="nucleotide sequence ID" value="XM_056938529.1"/>
</dbReference>
<dbReference type="Proteomes" id="UP001148312">
    <property type="component" value="Unassembled WGS sequence"/>
</dbReference>
<dbReference type="Pfam" id="PF11696">
    <property type="entry name" value="DUF3292"/>
    <property type="match status" value="1"/>
</dbReference>
<keyword evidence="4" id="KW-1185">Reference proteome</keyword>
<protein>
    <submittedName>
        <fullName evidence="3">Uncharacterized protein</fullName>
    </submittedName>
</protein>
<keyword evidence="2" id="KW-1133">Transmembrane helix</keyword>
<feature type="transmembrane region" description="Helical" evidence="2">
    <location>
        <begin position="145"/>
        <end position="166"/>
    </location>
</feature>
<feature type="transmembrane region" description="Helical" evidence="2">
    <location>
        <begin position="342"/>
        <end position="361"/>
    </location>
</feature>
<accession>A0A9W9WKX1</accession>
<evidence type="ECO:0000256" key="2">
    <source>
        <dbReference type="SAM" id="Phobius"/>
    </source>
</evidence>
<dbReference type="InterPro" id="IPR021709">
    <property type="entry name" value="DUF3292"/>
</dbReference>
<sequence length="637" mass="70391">MSHEAGVSGEGNNETPELSLTAFTNSRGSTDSGNSRKPNVQWKPASRTVEETLAQGLSNEDLWLLIRRFNKQIYHVKAIDDTAGRNLDLNRVEDEQFPPEKLRMTIERFYTSVIVGLAEFCRQVTRLRSWREPGRTTVFALAYFLAWHFNILVPTSVGLLMALIMFPPLRPMLFPCSPASTGSKLSDDEVQQTESHDSITGVPEVHKGEAAEQEAKNMVDSVANIAIETAAGKYGQTVAEDAEEVPASSSLRSVPVGEDGAEGVAEDRTKKPIKMKVARGTDQVMRVISDVTDVYEQFANLMSPTPPFNLVIPRLRLLGILGFVFLAFPFTSSHLIVKSVGFTLGLGFFGDPLFVFGMAFLNRTVPDWKDRMDIQKTLLEGTPTNAQLALTLLRIGEINSAPLPPPPNSSSDEPEWPIRRKKSSTKLLTEGSGALESTESLQTIGPEGSIQSVKPPKKKFFSRLLRFVRRTIATAIKGHIAFDRAMAIAGSAHTKSLLSMLQSKHFSSKPFGPLKFDAKFMKKRGAAVIDSTKEPPLLYFTTYQSAGLDDLRIESRKKGSVLFQIPVTDIRELKKTEGLGWKGKLIVELTAGSKEAADGLVINGKEEGQSFHLTGMRSRNQLFNRLVAMDAQFWESR</sequence>
<evidence type="ECO:0000313" key="3">
    <source>
        <dbReference type="EMBL" id="KAJ5469316.1"/>
    </source>
</evidence>
<dbReference type="PANTHER" id="PTHR38694">
    <property type="entry name" value="CONSERVED EXPRESSED PROTEIN"/>
    <property type="match status" value="1"/>
</dbReference>
<feature type="region of interest" description="Disordered" evidence="1">
    <location>
        <begin position="247"/>
        <end position="266"/>
    </location>
</feature>
<comment type="caution">
    <text evidence="3">The sequence shown here is derived from an EMBL/GenBank/DDBJ whole genome shotgun (WGS) entry which is preliminary data.</text>
</comment>
<dbReference type="EMBL" id="JAPWDQ010000015">
    <property type="protein sequence ID" value="KAJ5469316.1"/>
    <property type="molecule type" value="Genomic_DNA"/>
</dbReference>
<feature type="transmembrane region" description="Helical" evidence="2">
    <location>
        <begin position="317"/>
        <end position="336"/>
    </location>
</feature>
<name>A0A9W9WKX1_9EURO</name>
<reference evidence="3" key="1">
    <citation type="submission" date="2022-12" db="EMBL/GenBank/DDBJ databases">
        <authorList>
            <person name="Petersen C."/>
        </authorList>
    </citation>
    <scope>NUCLEOTIDE SEQUENCE</scope>
    <source>
        <strain evidence="3">IBT 30728</strain>
    </source>
</reference>
<feature type="compositionally biased region" description="Polar residues" evidence="1">
    <location>
        <begin position="10"/>
        <end position="38"/>
    </location>
</feature>
<evidence type="ECO:0000313" key="4">
    <source>
        <dbReference type="Proteomes" id="UP001148312"/>
    </source>
</evidence>